<protein>
    <submittedName>
        <fullName evidence="2">UDP-N-acetyl-D-glucosamine 2-epimerase, UDP-hydrolysing</fullName>
    </submittedName>
</protein>
<dbReference type="EMBL" id="MFNE01000040">
    <property type="protein sequence ID" value="OGG94296.1"/>
    <property type="molecule type" value="Genomic_DNA"/>
</dbReference>
<dbReference type="Pfam" id="PF02350">
    <property type="entry name" value="Epimerase_2"/>
    <property type="match status" value="1"/>
</dbReference>
<name>A0A1F6G850_9PROT</name>
<reference evidence="2 3" key="1">
    <citation type="journal article" date="2016" name="Nat. Commun.">
        <title>Thousands of microbial genomes shed light on interconnected biogeochemical processes in an aquifer system.</title>
        <authorList>
            <person name="Anantharaman K."/>
            <person name="Brown C.T."/>
            <person name="Hug L.A."/>
            <person name="Sharon I."/>
            <person name="Castelle C.J."/>
            <person name="Probst A.J."/>
            <person name="Thomas B.C."/>
            <person name="Singh A."/>
            <person name="Wilkins M.J."/>
            <person name="Karaoz U."/>
            <person name="Brodie E.L."/>
            <person name="Williams K.H."/>
            <person name="Hubbard S.S."/>
            <person name="Banfield J.F."/>
        </authorList>
    </citation>
    <scope>NUCLEOTIDE SEQUENCE [LARGE SCALE GENOMIC DNA]</scope>
</reference>
<dbReference type="GO" id="GO:0006047">
    <property type="term" value="P:UDP-N-acetylglucosamine metabolic process"/>
    <property type="evidence" value="ECO:0007669"/>
    <property type="project" value="InterPro"/>
</dbReference>
<dbReference type="InterPro" id="IPR020004">
    <property type="entry name" value="UDP-GlcNAc_Epase"/>
</dbReference>
<dbReference type="Proteomes" id="UP000178449">
    <property type="component" value="Unassembled WGS sequence"/>
</dbReference>
<proteinExistence type="predicted"/>
<accession>A0A1F6G850</accession>
<evidence type="ECO:0000313" key="3">
    <source>
        <dbReference type="Proteomes" id="UP000178449"/>
    </source>
</evidence>
<gene>
    <name evidence="2" type="ORF">A2527_14650</name>
</gene>
<evidence type="ECO:0000259" key="1">
    <source>
        <dbReference type="Pfam" id="PF02350"/>
    </source>
</evidence>
<dbReference type="NCBIfam" id="TIGR03568">
    <property type="entry name" value="NeuC_NnaA"/>
    <property type="match status" value="1"/>
</dbReference>
<dbReference type="AlphaFoldDB" id="A0A1F6G850"/>
<dbReference type="SUPFAM" id="SSF53756">
    <property type="entry name" value="UDP-Glycosyltransferase/glycogen phosphorylase"/>
    <property type="match status" value="1"/>
</dbReference>
<dbReference type="GO" id="GO:0004553">
    <property type="term" value="F:hydrolase activity, hydrolyzing O-glycosyl compounds"/>
    <property type="evidence" value="ECO:0007669"/>
    <property type="project" value="InterPro"/>
</dbReference>
<sequence>MALKTLVVTTSRADYGLLTPLLEELEISSDFELQLVATGSHLSEHHGLTKNLITEDGFALAGLVEMNPHSNDSVGTAQAVARGLAGFSQMIMALKPNLMVVLGDRFELLAASTAALLHRVPVAHLYGGETTEGALDEAIRHGVTKMAALHFVSLPGYEKRVIQMGEEPDRVFQVGALGIDNVHRIHLMDLEELRAHSGVDFSKPVALMTFHPVTLDGPGEAARQIEEVLAALESQDFLTLVTMPNADPASDQIYQRIKAASLAYPERIKLVKNLGQRGYLSAMKRAHLMLGNSSSGVIETPSFGLPTLNIGDRQKGRFCPENVIQCDCTKSAILEALAKAQSPQFRSQAAAYQSPFGQGDCAKKIITTLINWIPVLQNQPERLLKKHFHDL</sequence>
<feature type="domain" description="UDP-N-acetylglucosamine 2-epimerase" evidence="1">
    <location>
        <begin position="24"/>
        <end position="369"/>
    </location>
</feature>
<organism evidence="2 3">
    <name type="scientific">Candidatus Lambdaproteobacteria bacterium RIFOXYD2_FULL_50_16</name>
    <dbReference type="NCBI Taxonomy" id="1817772"/>
    <lineage>
        <taxon>Bacteria</taxon>
        <taxon>Pseudomonadati</taxon>
        <taxon>Pseudomonadota</taxon>
        <taxon>Candidatus Lambdaproteobacteria</taxon>
    </lineage>
</organism>
<dbReference type="Gene3D" id="3.40.50.2000">
    <property type="entry name" value="Glycogen Phosphorylase B"/>
    <property type="match status" value="2"/>
</dbReference>
<dbReference type="PANTHER" id="PTHR43174:SF3">
    <property type="entry name" value="UDP-N-ACETYLGLUCOSAMINE 2-EPIMERASE"/>
    <property type="match status" value="1"/>
</dbReference>
<comment type="caution">
    <text evidence="2">The sequence shown here is derived from an EMBL/GenBank/DDBJ whole genome shotgun (WGS) entry which is preliminary data.</text>
</comment>
<dbReference type="InterPro" id="IPR029767">
    <property type="entry name" value="WecB-like"/>
</dbReference>
<dbReference type="PANTHER" id="PTHR43174">
    <property type="entry name" value="UDP-N-ACETYLGLUCOSAMINE 2-EPIMERASE"/>
    <property type="match status" value="1"/>
</dbReference>
<dbReference type="STRING" id="1817772.A2527_14650"/>
<evidence type="ECO:0000313" key="2">
    <source>
        <dbReference type="EMBL" id="OGG94296.1"/>
    </source>
</evidence>
<dbReference type="InterPro" id="IPR003331">
    <property type="entry name" value="UDP_GlcNAc_Epimerase_2_dom"/>
</dbReference>